<feature type="transmembrane region" description="Helical" evidence="1">
    <location>
        <begin position="164"/>
        <end position="182"/>
    </location>
</feature>
<feature type="transmembrane region" description="Helical" evidence="1">
    <location>
        <begin position="136"/>
        <end position="157"/>
    </location>
</feature>
<feature type="domain" description="CAAX prenyl protease 2/Lysostaphin resistance protein A-like" evidence="2">
    <location>
        <begin position="113"/>
        <end position="199"/>
    </location>
</feature>
<protein>
    <submittedName>
        <fullName evidence="3">CPBP family intramembrane glutamic endopeptidase</fullName>
        <ecNumber evidence="3">3.4.-.-</ecNumber>
    </submittedName>
</protein>
<dbReference type="InterPro" id="IPR042150">
    <property type="entry name" value="MmRce1-like"/>
</dbReference>
<evidence type="ECO:0000313" key="3">
    <source>
        <dbReference type="EMBL" id="MEJ2888120.1"/>
    </source>
</evidence>
<evidence type="ECO:0000259" key="2">
    <source>
        <dbReference type="Pfam" id="PF02517"/>
    </source>
</evidence>
<evidence type="ECO:0000313" key="4">
    <source>
        <dbReference type="Proteomes" id="UP001370100"/>
    </source>
</evidence>
<feature type="transmembrane region" description="Helical" evidence="1">
    <location>
        <begin position="63"/>
        <end position="85"/>
    </location>
</feature>
<comment type="caution">
    <text evidence="3">The sequence shown here is derived from an EMBL/GenBank/DDBJ whole genome shotgun (WGS) entry which is preliminary data.</text>
</comment>
<dbReference type="RefSeq" id="WP_337714609.1">
    <property type="nucleotide sequence ID" value="NZ_JBBEGL010000004.1"/>
</dbReference>
<organism evidence="3 4">
    <name type="scientific">Actinomycetospora aeridis</name>
    <dbReference type="NCBI Taxonomy" id="3129231"/>
    <lineage>
        <taxon>Bacteria</taxon>
        <taxon>Bacillati</taxon>
        <taxon>Actinomycetota</taxon>
        <taxon>Actinomycetes</taxon>
        <taxon>Pseudonocardiales</taxon>
        <taxon>Pseudonocardiaceae</taxon>
        <taxon>Actinomycetospora</taxon>
    </lineage>
</organism>
<dbReference type="GO" id="GO:0016787">
    <property type="term" value="F:hydrolase activity"/>
    <property type="evidence" value="ECO:0007669"/>
    <property type="project" value="UniProtKB-KW"/>
</dbReference>
<name>A0ABU8N836_9PSEU</name>
<dbReference type="EC" id="3.4.-.-" evidence="3"/>
<keyword evidence="4" id="KW-1185">Reference proteome</keyword>
<feature type="transmembrane region" description="Helical" evidence="1">
    <location>
        <begin position="208"/>
        <end position="226"/>
    </location>
</feature>
<dbReference type="Pfam" id="PF02517">
    <property type="entry name" value="Rce1-like"/>
    <property type="match status" value="1"/>
</dbReference>
<dbReference type="EMBL" id="JBBEGL010000004">
    <property type="protein sequence ID" value="MEJ2888120.1"/>
    <property type="molecule type" value="Genomic_DNA"/>
</dbReference>
<dbReference type="InterPro" id="IPR003675">
    <property type="entry name" value="Rce1/LyrA-like_dom"/>
</dbReference>
<dbReference type="Proteomes" id="UP001370100">
    <property type="component" value="Unassembled WGS sequence"/>
</dbReference>
<dbReference type="PANTHER" id="PTHR35797:SF1">
    <property type="entry name" value="PROTEASE"/>
    <property type="match status" value="1"/>
</dbReference>
<keyword evidence="1" id="KW-1133">Transmembrane helix</keyword>
<keyword evidence="3" id="KW-0378">Hydrolase</keyword>
<dbReference type="PANTHER" id="PTHR35797">
    <property type="entry name" value="PROTEASE-RELATED"/>
    <property type="match status" value="1"/>
</dbReference>
<evidence type="ECO:0000256" key="1">
    <source>
        <dbReference type="SAM" id="Phobius"/>
    </source>
</evidence>
<keyword evidence="1" id="KW-0472">Membrane</keyword>
<proteinExistence type="predicted"/>
<gene>
    <name evidence="3" type="ORF">WCD41_16785</name>
</gene>
<sequence>MTLIRRHPLVTFFALTYVIAWAFLPFGSFGAFAPLVAALVVVPVTQGVAGLRELGRRLVRWRVPWWCWALAIAVPLAVHVLAAVLGDPSPLLVASWGDVLLVFLLRLVDPTDGALGEEPGWRGFALPGMQARLSPLAATAILAVLITVWHLPLVLLAEGDRATTLIGMIVGTVGVTFWYSWLFDHTGGSVLLVVVAHAVEGAIQDDTVLYFTLWLALAVVLVVVDLKAWLGRAPTAATTDLSRARTGVLR</sequence>
<accession>A0ABU8N836</accession>
<keyword evidence="1" id="KW-0812">Transmembrane</keyword>
<reference evidence="3 4" key="1">
    <citation type="submission" date="2024-03" db="EMBL/GenBank/DDBJ databases">
        <title>Actinomycetospora sp. OC33-EN06, a novel actinomycete isolated from wild orchid (Aerides multiflora).</title>
        <authorList>
            <person name="Suriyachadkun C."/>
        </authorList>
    </citation>
    <scope>NUCLEOTIDE SEQUENCE [LARGE SCALE GENOMIC DNA]</scope>
    <source>
        <strain evidence="3 4">OC33-EN06</strain>
    </source>
</reference>
<feature type="transmembrane region" description="Helical" evidence="1">
    <location>
        <begin position="7"/>
        <end position="26"/>
    </location>
</feature>
<feature type="transmembrane region" description="Helical" evidence="1">
    <location>
        <begin position="32"/>
        <end position="51"/>
    </location>
</feature>